<dbReference type="OrthoDB" id="383427at2759"/>
<dbReference type="EMBL" id="KE123633">
    <property type="protein sequence ID" value="EUR66610.1"/>
    <property type="molecule type" value="Genomic_DNA"/>
</dbReference>
<evidence type="ECO:0000256" key="1">
    <source>
        <dbReference type="SAM" id="MobiDB-lite"/>
    </source>
</evidence>
<proteinExistence type="predicted"/>
<accession>W7FA80</accession>
<feature type="domain" description="AP2-coincident C-terminal" evidence="2">
    <location>
        <begin position="1472"/>
        <end position="1561"/>
    </location>
</feature>
<feature type="compositionally biased region" description="Low complexity" evidence="1">
    <location>
        <begin position="712"/>
        <end position="743"/>
    </location>
</feature>
<feature type="region of interest" description="Disordered" evidence="1">
    <location>
        <begin position="1386"/>
        <end position="1409"/>
    </location>
</feature>
<dbReference type="Proteomes" id="UP000030688">
    <property type="component" value="Unassembled WGS sequence"/>
</dbReference>
<evidence type="ECO:0000313" key="3">
    <source>
        <dbReference type="EMBL" id="EUR66610.1"/>
    </source>
</evidence>
<evidence type="ECO:0000313" key="4">
    <source>
        <dbReference type="Proteomes" id="UP000030688"/>
    </source>
</evidence>
<feature type="compositionally biased region" description="Low complexity" evidence="1">
    <location>
        <begin position="617"/>
        <end position="629"/>
    </location>
</feature>
<dbReference type="InterPro" id="IPR028078">
    <property type="entry name" value="ACDC"/>
</dbReference>
<gene>
    <name evidence="3" type="ORF">PFBG_04480</name>
</gene>
<sequence length="1564" mass="185671">MSTLENVKNIVNSVNVVCDISSISPKDIVKKEEKNKNKESYMLTTDTIDSNFDYIDNNECCDTTNVESTNEQKNGSCHMIDDQKKTEEGYLLEYDNKMKTKYYNSLCNYFDNKKYILINDKENKETSKKSDNDNPTYQNNINKNITSDGNILKDEYEDVDDIRTKHKEKMLLCNNEFLHKYKIYGKYGNVSKRYIEESSFNELFKYDLICDVYNKKCSYYKEKKKKNKLKFSKKNLTDSEVENYHIGQNIKKNNAKFYLLSNDFVNYEHIEEKNKKKNKNMNMNIYQYRNMEEKNVLKNIYNNNIINNNDNILNKTRMCYRNVPSFNYINNIDLLNDFSYNISENNFYKKNEKKKKLENVQDLDKYNNHIDSKIDNEDKLDDNNKVLKNEQYIENNKDLGEIKRKCTNLKRNLNTDLMSSNNLKKKMKKDNGYSFLHLNIYKNNNTYEFCRNNSYNTYILKTVGNSYLKHKINEKKKKMKSTIINTINANNTNNTENIPNKKPCDNMHIHMYGSKDKMFYHDQEETVHNNNNIEDESIKENKNELIETKNYINDKELSKGTKFVMHKENVCTHIGNNISHDYILNDHISSDNISKEYIPYECFTNNEDVNSSNCLNKSESLNSQSSTNSAHINNMNSSGENETNCISVFNDKTVDLLHLNLHDVVRMLENENIETLYTPEELKEILIPISGVYYSSSDEKWIYQYNNDDDNNNNNNNNNNNIVDNNNNIDGDNNNNNNIGDNNNNIDGVCKELNKMTSSEQTKHKSDNEKNISLNNKYSFHEGRQLALMLKYKYIKRNHTIFKNLNDQEMFFSDINDHTNKEIYNDGNDLYDNTDNEEEHMMGSQSNKYELENDEIHKMTCEQINNMNNEENIKRNEQKEMLKDENDKLKVKVKVNVKVMNKINDKETKIINNIHNNDINLVQKIECDEKIHFCDKEKEENNLSNNKLKELHLNTTGHILKNEIISYNTHINSSQNINDIKDSMKKNINATNDTCNCNSLNNTINNNKTENVHNYYEDIKNFNSSDNIYNEDKNEHVDGSTLLNHNNYDKQNRHIHLKNKKNLYRLLGINFTKDIKNKIKCLEKEHIYYEKEKKKWIIQILEQKNNTILYFKEFDCKVFGFLYACFLSLEYKQLYLDYFLNEKKQDYLLNLIQKYFIKKRKPNHEIVNYQNKMENIKKNQYTHDDIEKVENVLEYTYSKNYYSSTKDNINIYKKINQNFIQNWNEDKTNNEKIISIYQQNKSHDYNMHMLKNQTSKQYEDIFGKTTYGSYKQIDKTMIPKLYEYNNMISICNNEKDIINKKYEQNLVKGSEQNILNYNIIRDDENQTIDHEIDTSVDCEFHDKNKINNNEHVHKDIHNFCTHKNICLDINSSENVTLHDTHKYQMTNEKDDNKNDIKESDDNFINLPNFPQNEKEITDKTLKKKRNNYSYKKPKNVKDSLAHYKNSNLSIELEEEERNNLLKLNNYVNLLNEKTDITSLAKQTILLLLKDILNSIPHQMAPSITSRKIYDRKIHAHVHFVYQCTNIIDLVPYFFIFKNIIKQKTLPSTQSLYICNVLLYALFEA</sequence>
<evidence type="ECO:0000259" key="2">
    <source>
        <dbReference type="Pfam" id="PF14733"/>
    </source>
</evidence>
<dbReference type="Pfam" id="PF14733">
    <property type="entry name" value="ACDC"/>
    <property type="match status" value="1"/>
</dbReference>
<feature type="region of interest" description="Disordered" evidence="1">
    <location>
        <begin position="617"/>
        <end position="636"/>
    </location>
</feature>
<reference evidence="3 4" key="2">
    <citation type="submission" date="2013-02" db="EMBL/GenBank/DDBJ databases">
        <title>The Genome Sequence of Plasmodium falciparum 7G8.</title>
        <authorList>
            <consortium name="The Broad Institute Genome Sequencing Platform"/>
            <consortium name="The Broad Institute Genome Sequencing Center for Infectious Disease"/>
            <person name="Neafsey D."/>
            <person name="Cheeseman I."/>
            <person name="Volkman S."/>
            <person name="Adams J."/>
            <person name="Walker B."/>
            <person name="Young S.K."/>
            <person name="Zeng Q."/>
            <person name="Gargeya S."/>
            <person name="Fitzgerald M."/>
            <person name="Haas B."/>
            <person name="Abouelleil A."/>
            <person name="Alvarado L."/>
            <person name="Arachchi H.M."/>
            <person name="Berlin A.M."/>
            <person name="Chapman S.B."/>
            <person name="Dewar J."/>
            <person name="Goldberg J."/>
            <person name="Griggs A."/>
            <person name="Gujja S."/>
            <person name="Hansen M."/>
            <person name="Howarth C."/>
            <person name="Imamovic A."/>
            <person name="Larimer J."/>
            <person name="McCowan C."/>
            <person name="Murphy C."/>
            <person name="Neiman D."/>
            <person name="Pearson M."/>
            <person name="Priest M."/>
            <person name="Roberts A."/>
            <person name="Saif S."/>
            <person name="Shea T."/>
            <person name="Sisk P."/>
            <person name="Sykes S."/>
            <person name="Wortman J."/>
            <person name="Nusbaum C."/>
            <person name="Birren B."/>
        </authorList>
    </citation>
    <scope>NUCLEOTIDE SEQUENCE [LARGE SCALE GENOMIC DNA]</scope>
    <source>
        <strain evidence="3 4">7G8</strain>
    </source>
</reference>
<feature type="region of interest" description="Disordered" evidence="1">
    <location>
        <begin position="124"/>
        <end position="144"/>
    </location>
</feature>
<feature type="region of interest" description="Disordered" evidence="1">
    <location>
        <begin position="705"/>
        <end position="743"/>
    </location>
</feature>
<reference evidence="4" key="1">
    <citation type="submission" date="2007-11" db="EMBL/GenBank/DDBJ databases">
        <authorList>
            <consortium name="The Broad Institute Genome Sequencing Platform"/>
            <person name="Volkman S.K."/>
            <person name="Daily J.P."/>
            <person name="Sarr O."/>
            <person name="Ndiaye D."/>
            <person name="Ndir O."/>
            <person name="Mboup S."/>
            <person name="Lukens A."/>
            <person name="Stange-Thomann N."/>
            <person name="Mauceli E."/>
            <person name="Gnerre S."/>
            <person name="Jaffe D."/>
            <person name="Zainoun J."/>
            <person name="Wiegand R.C."/>
            <person name="Birren B."/>
            <person name="Galagan J."/>
            <person name="Lander E."/>
            <person name="Wirth D.F."/>
        </authorList>
    </citation>
    <scope>NUCLEOTIDE SEQUENCE [LARGE SCALE GENOMIC DNA]</scope>
    <source>
        <strain evidence="4">7G8</strain>
    </source>
</reference>
<name>W7FA80_PLAF8</name>
<protein>
    <recommendedName>
        <fullName evidence="2">AP2-coincident C-terminal domain-containing protein</fullName>
    </recommendedName>
</protein>
<feature type="compositionally biased region" description="Polar residues" evidence="1">
    <location>
        <begin position="133"/>
        <end position="144"/>
    </location>
</feature>
<feature type="compositionally biased region" description="Basic and acidic residues" evidence="1">
    <location>
        <begin position="1386"/>
        <end position="1400"/>
    </location>
</feature>
<organism evidence="3 4">
    <name type="scientific">Plasmodium falciparum (isolate 7G8)</name>
    <dbReference type="NCBI Taxonomy" id="57266"/>
    <lineage>
        <taxon>Eukaryota</taxon>
        <taxon>Sar</taxon>
        <taxon>Alveolata</taxon>
        <taxon>Apicomplexa</taxon>
        <taxon>Aconoidasida</taxon>
        <taxon>Haemosporida</taxon>
        <taxon>Plasmodiidae</taxon>
        <taxon>Plasmodium</taxon>
        <taxon>Plasmodium (Laverania)</taxon>
    </lineage>
</organism>